<dbReference type="AlphaFoldDB" id="A0A6G1IA33"/>
<feature type="compositionally biased region" description="Low complexity" evidence="9">
    <location>
        <begin position="1"/>
        <end position="13"/>
    </location>
</feature>
<evidence type="ECO:0000256" key="4">
    <source>
        <dbReference type="ARBA" id="ARBA00022968"/>
    </source>
</evidence>
<evidence type="ECO:0000256" key="8">
    <source>
        <dbReference type="ARBA" id="ARBA00023316"/>
    </source>
</evidence>
<organism evidence="12 13">
    <name type="scientific">Trichodelitschia bisporula</name>
    <dbReference type="NCBI Taxonomy" id="703511"/>
    <lineage>
        <taxon>Eukaryota</taxon>
        <taxon>Fungi</taxon>
        <taxon>Dikarya</taxon>
        <taxon>Ascomycota</taxon>
        <taxon>Pezizomycotina</taxon>
        <taxon>Dothideomycetes</taxon>
        <taxon>Dothideomycetes incertae sedis</taxon>
        <taxon>Phaeotrichales</taxon>
        <taxon>Phaeotrichaceae</taxon>
        <taxon>Trichodelitschia</taxon>
    </lineage>
</organism>
<evidence type="ECO:0000256" key="10">
    <source>
        <dbReference type="SAM" id="Phobius"/>
    </source>
</evidence>
<evidence type="ECO:0000256" key="6">
    <source>
        <dbReference type="ARBA" id="ARBA00023136"/>
    </source>
</evidence>
<keyword evidence="8" id="KW-0961">Cell wall biogenesis/degradation</keyword>
<dbReference type="OrthoDB" id="412647at2759"/>
<feature type="domain" description="GH16" evidence="11">
    <location>
        <begin position="227"/>
        <end position="605"/>
    </location>
</feature>
<dbReference type="PROSITE" id="PS51762">
    <property type="entry name" value="GH16_2"/>
    <property type="match status" value="1"/>
</dbReference>
<comment type="subcellular location">
    <subcellularLocation>
        <location evidence="1">Membrane</location>
        <topology evidence="1">Single-pass type II membrane protein</topology>
    </subcellularLocation>
</comment>
<gene>
    <name evidence="12" type="ORF">EJ06DRAFT_535035</name>
</gene>
<evidence type="ECO:0000256" key="3">
    <source>
        <dbReference type="ARBA" id="ARBA00022692"/>
    </source>
</evidence>
<dbReference type="GO" id="GO:0006078">
    <property type="term" value="P:(1-&gt;6)-beta-D-glucan biosynthetic process"/>
    <property type="evidence" value="ECO:0007669"/>
    <property type="project" value="TreeGrafter"/>
</dbReference>
<feature type="region of interest" description="Disordered" evidence="9">
    <location>
        <begin position="1"/>
        <end position="27"/>
    </location>
</feature>
<dbReference type="EMBL" id="ML996687">
    <property type="protein sequence ID" value="KAF2404929.1"/>
    <property type="molecule type" value="Genomic_DNA"/>
</dbReference>
<feature type="compositionally biased region" description="Pro residues" evidence="9">
    <location>
        <begin position="87"/>
        <end position="97"/>
    </location>
</feature>
<evidence type="ECO:0000256" key="9">
    <source>
        <dbReference type="SAM" id="MobiDB-lite"/>
    </source>
</evidence>
<accession>A0A6G1IA33</accession>
<dbReference type="InterPro" id="IPR000757">
    <property type="entry name" value="Beta-glucanase-like"/>
</dbReference>
<dbReference type="PANTHER" id="PTHR31361">
    <property type="entry name" value="BETA-GLUCAN SYNTHESIS-ASSOCIATED PROTEIN KRE6-RELATED"/>
    <property type="match status" value="1"/>
</dbReference>
<feature type="region of interest" description="Disordered" evidence="9">
    <location>
        <begin position="62"/>
        <end position="112"/>
    </location>
</feature>
<dbReference type="Proteomes" id="UP000799640">
    <property type="component" value="Unassembled WGS sequence"/>
</dbReference>
<dbReference type="SUPFAM" id="SSF49899">
    <property type="entry name" value="Concanavalin A-like lectins/glucanases"/>
    <property type="match status" value="1"/>
</dbReference>
<evidence type="ECO:0000256" key="7">
    <source>
        <dbReference type="ARBA" id="ARBA00023180"/>
    </source>
</evidence>
<keyword evidence="4" id="KW-0735">Signal-anchor</keyword>
<evidence type="ECO:0000259" key="11">
    <source>
        <dbReference type="PROSITE" id="PS51762"/>
    </source>
</evidence>
<comment type="similarity">
    <text evidence="2">Belongs to the SKN1/KRE6 family.</text>
</comment>
<keyword evidence="6 10" id="KW-0472">Membrane</keyword>
<evidence type="ECO:0000256" key="2">
    <source>
        <dbReference type="ARBA" id="ARBA00010962"/>
    </source>
</evidence>
<dbReference type="InterPro" id="IPR013320">
    <property type="entry name" value="ConA-like_dom_sf"/>
</dbReference>
<feature type="compositionally biased region" description="Polar residues" evidence="9">
    <location>
        <begin position="98"/>
        <end position="112"/>
    </location>
</feature>
<protein>
    <submittedName>
        <fullName evidence="12">Beta-glucan synthesis-associated protein KRE6</fullName>
    </submittedName>
</protein>
<keyword evidence="5 10" id="KW-1133">Transmembrane helix</keyword>
<keyword evidence="13" id="KW-1185">Reference proteome</keyword>
<dbReference type="GO" id="GO:0031505">
    <property type="term" value="P:fungal-type cell wall organization"/>
    <property type="evidence" value="ECO:0007669"/>
    <property type="project" value="TreeGrafter"/>
</dbReference>
<feature type="transmembrane region" description="Helical" evidence="10">
    <location>
        <begin position="189"/>
        <end position="206"/>
    </location>
</feature>
<evidence type="ECO:0000256" key="1">
    <source>
        <dbReference type="ARBA" id="ARBA00004606"/>
    </source>
</evidence>
<keyword evidence="3 10" id="KW-0812">Transmembrane</keyword>
<name>A0A6G1IA33_9PEZI</name>
<keyword evidence="7" id="KW-0325">Glycoprotein</keyword>
<dbReference type="PANTHER" id="PTHR31361:SF1">
    <property type="entry name" value="BETA-GLUCAN SYNTHESIS-ASSOCIATED PROTEIN KRE6-RELATED"/>
    <property type="match status" value="1"/>
</dbReference>
<evidence type="ECO:0000313" key="12">
    <source>
        <dbReference type="EMBL" id="KAF2404929.1"/>
    </source>
</evidence>
<proteinExistence type="inferred from homology"/>
<dbReference type="GO" id="GO:0005789">
    <property type="term" value="C:endoplasmic reticulum membrane"/>
    <property type="evidence" value="ECO:0007669"/>
    <property type="project" value="TreeGrafter"/>
</dbReference>
<evidence type="ECO:0000256" key="5">
    <source>
        <dbReference type="ARBA" id="ARBA00022989"/>
    </source>
</evidence>
<dbReference type="InterPro" id="IPR005629">
    <property type="entry name" value="Skn1/Kre6/Sbg1"/>
</dbReference>
<dbReference type="CDD" id="cd02180">
    <property type="entry name" value="GH16_fungal_KRE6_glucanase"/>
    <property type="match status" value="1"/>
</dbReference>
<dbReference type="GO" id="GO:0005886">
    <property type="term" value="C:plasma membrane"/>
    <property type="evidence" value="ECO:0007669"/>
    <property type="project" value="TreeGrafter"/>
</dbReference>
<dbReference type="Gene3D" id="2.60.120.200">
    <property type="match status" value="2"/>
</dbReference>
<dbReference type="GO" id="GO:0015926">
    <property type="term" value="F:glucosidase activity"/>
    <property type="evidence" value="ECO:0007669"/>
    <property type="project" value="TreeGrafter"/>
</dbReference>
<sequence length="660" mass="73602">MSGSSKYSDSGPSRQSTPHIRLNSGMENILTRLTDGLQPLQRPLQPTVYYLPPYLLREANHGRISPVPSHSRYRHGGESPRGGDTPPLQPSAFPPRQPSWSSEDSALSRNSRSPFACSLDDLNTPSYLEDDFINTQTVGEKYGIFPSSDLIIFPEDVEKDDDMHTPDPNDLENDCDCTSRRGLLNCGGLILLTLGILMLFIGYPMLTFVERFNQPAYDHCAKDPMCLDTPNMPLLKNVRQGLIDPDTPQSAMTRTTFTGKKQRLVFSDEFNKDGRTFYDGDDPYFQAVDLWYGVTADLQWYDPDAVTTGNGTLNIRFDAFQNHYLNYRSGMLQSWNKMCFKGGYMEASISLPGRGDTIGFWPGFWAMGNLGRPGYAATTDGMWPYTYDDICDVGITPNQSDPTGLSGLPGMRLPACTCLGEDHPTPGKSRSAPEIDAVEASVDYLDPPLGNAVGSASQSIQVAPFDVLWRPDYDFVEVYNPHITKMNTYQGSVYQQAASGVSFLNNHWYDGSSKWYQKYAFEYTPGRTGAVTWYVGEEATWTLDARSLGPNGNIGQRVIPEEPMAMVINFGMSNGFALLNLTGLADLMPATMRLDYVRIYQDEDNVMITCDPPGYPTTDYIAKHPVPYSNPNITHWDDTGYVWPKNSFMHGCKANDEFKG</sequence>
<reference evidence="12" key="1">
    <citation type="journal article" date="2020" name="Stud. Mycol.">
        <title>101 Dothideomycetes genomes: a test case for predicting lifestyles and emergence of pathogens.</title>
        <authorList>
            <person name="Haridas S."/>
            <person name="Albert R."/>
            <person name="Binder M."/>
            <person name="Bloem J."/>
            <person name="Labutti K."/>
            <person name="Salamov A."/>
            <person name="Andreopoulos B."/>
            <person name="Baker S."/>
            <person name="Barry K."/>
            <person name="Bills G."/>
            <person name="Bluhm B."/>
            <person name="Cannon C."/>
            <person name="Castanera R."/>
            <person name="Culley D."/>
            <person name="Daum C."/>
            <person name="Ezra D."/>
            <person name="Gonzalez J."/>
            <person name="Henrissat B."/>
            <person name="Kuo A."/>
            <person name="Liang C."/>
            <person name="Lipzen A."/>
            <person name="Lutzoni F."/>
            <person name="Magnuson J."/>
            <person name="Mondo S."/>
            <person name="Nolan M."/>
            <person name="Ohm R."/>
            <person name="Pangilinan J."/>
            <person name="Park H.-J."/>
            <person name="Ramirez L."/>
            <person name="Alfaro M."/>
            <person name="Sun H."/>
            <person name="Tritt A."/>
            <person name="Yoshinaga Y."/>
            <person name="Zwiers L.-H."/>
            <person name="Turgeon B."/>
            <person name="Goodwin S."/>
            <person name="Spatafora J."/>
            <person name="Crous P."/>
            <person name="Grigoriev I."/>
        </authorList>
    </citation>
    <scope>NUCLEOTIDE SEQUENCE</scope>
    <source>
        <strain evidence="12">CBS 262.69</strain>
    </source>
</reference>
<dbReference type="Pfam" id="PF03935">
    <property type="entry name" value="SKN1_KRE6_Sbg1"/>
    <property type="match status" value="1"/>
</dbReference>
<evidence type="ECO:0000313" key="13">
    <source>
        <dbReference type="Proteomes" id="UP000799640"/>
    </source>
</evidence>